<evidence type="ECO:0000256" key="4">
    <source>
        <dbReference type="ARBA" id="ARBA00023002"/>
    </source>
</evidence>
<dbReference type="PANTHER" id="PTHR43400">
    <property type="entry name" value="FUMARATE REDUCTASE"/>
    <property type="match status" value="1"/>
</dbReference>
<dbReference type="RefSeq" id="WP_105299883.1">
    <property type="nucleotide sequence ID" value="NZ_JADAXL010000005.1"/>
</dbReference>
<evidence type="ECO:0000313" key="10">
    <source>
        <dbReference type="Proteomes" id="UP000239237"/>
    </source>
</evidence>
<dbReference type="EMBL" id="OKQR01000006">
    <property type="protein sequence ID" value="SPD94933.1"/>
    <property type="molecule type" value="Genomic_DNA"/>
</dbReference>
<dbReference type="SUPFAM" id="SSF51905">
    <property type="entry name" value="FAD/NAD(P)-binding domain"/>
    <property type="match status" value="1"/>
</dbReference>
<dbReference type="Proteomes" id="UP000237923">
    <property type="component" value="Unassembled WGS sequence"/>
</dbReference>
<dbReference type="InterPro" id="IPR050315">
    <property type="entry name" value="FAD-oxidoreductase_2"/>
</dbReference>
<dbReference type="EMBL" id="OKQU01000005">
    <property type="protein sequence ID" value="SPE09795.1"/>
    <property type="molecule type" value="Genomic_DNA"/>
</dbReference>
<evidence type="ECO:0000256" key="5">
    <source>
        <dbReference type="RuleBase" id="RU366062"/>
    </source>
</evidence>
<dbReference type="GO" id="GO:0033765">
    <property type="term" value="F:steroid dehydrogenase activity, acting on the CH-CH group of donors"/>
    <property type="evidence" value="ECO:0007669"/>
    <property type="project" value="UniProtKB-ARBA"/>
</dbReference>
<feature type="domain" description="FAD-dependent oxidoreductase 2 FAD-binding" evidence="6">
    <location>
        <begin position="19"/>
        <end position="443"/>
    </location>
</feature>
<dbReference type="PRINTS" id="PR00368">
    <property type="entry name" value="FADPNR"/>
</dbReference>
<dbReference type="InterPro" id="IPR003953">
    <property type="entry name" value="FAD-dep_OxRdtase_2_FAD-bd"/>
</dbReference>
<dbReference type="InterPro" id="IPR010960">
    <property type="entry name" value="Flavocytochrome_c"/>
</dbReference>
<evidence type="ECO:0000259" key="6">
    <source>
        <dbReference type="Pfam" id="PF00890"/>
    </source>
</evidence>
<dbReference type="Gene3D" id="3.50.50.60">
    <property type="entry name" value="FAD/NAD(P)-binding domain"/>
    <property type="match status" value="1"/>
</dbReference>
<keyword evidence="4 5" id="KW-0560">Oxidoreductase</keyword>
<evidence type="ECO:0000313" key="9">
    <source>
        <dbReference type="Proteomes" id="UP000237923"/>
    </source>
</evidence>
<accession>A0A2N9KGI2</accession>
<dbReference type="NCBIfam" id="TIGR01813">
    <property type="entry name" value="flavo_cyto_c"/>
    <property type="match status" value="1"/>
</dbReference>
<evidence type="ECO:0000256" key="2">
    <source>
        <dbReference type="ARBA" id="ARBA00022630"/>
    </source>
</evidence>
<dbReference type="NCBIfam" id="NF005064">
    <property type="entry name" value="PRK06481.1"/>
    <property type="match status" value="1"/>
</dbReference>
<comment type="similarity">
    <text evidence="5">Belongs to the FAD-dependent oxidoreductase 2 family. FRD/SDH subfamily.</text>
</comment>
<comment type="cofactor">
    <cofactor evidence="1">
        <name>FAD</name>
        <dbReference type="ChEBI" id="CHEBI:57692"/>
    </cofactor>
</comment>
<keyword evidence="10" id="KW-1185">Reference proteome</keyword>
<dbReference type="EC" id="1.3.5.4" evidence="8"/>
<reference evidence="7 10" key="1">
    <citation type="submission" date="2018-02" db="EMBL/GenBank/DDBJ databases">
        <authorList>
            <person name="Rodrigo-Torres L."/>
            <person name="Arahal R. D."/>
            <person name="Lucena T."/>
        </authorList>
    </citation>
    <scope>NUCLEOTIDE SEQUENCE [LARGE SCALE GENOMIC DNA]</scope>
    <source>
        <strain evidence="7 10">CECT 8486</strain>
    </source>
</reference>
<dbReference type="InterPro" id="IPR036188">
    <property type="entry name" value="FAD/NAD-bd_sf"/>
</dbReference>
<gene>
    <name evidence="8" type="primary">fccA</name>
    <name evidence="7" type="ORF">LES8486_01990</name>
    <name evidence="8" type="ORF">LES9216_01990</name>
</gene>
<dbReference type="PANTHER" id="PTHR43400:SF7">
    <property type="entry name" value="FAD-DEPENDENT OXIDOREDUCTASE 2 FAD BINDING DOMAIN-CONTAINING PROTEIN"/>
    <property type="match status" value="1"/>
</dbReference>
<dbReference type="GO" id="GO:0010181">
    <property type="term" value="F:FMN binding"/>
    <property type="evidence" value="ECO:0007669"/>
    <property type="project" value="InterPro"/>
</dbReference>
<dbReference type="Gene3D" id="3.90.700.10">
    <property type="entry name" value="Succinate dehydrogenase/fumarate reductase flavoprotein, catalytic domain"/>
    <property type="match status" value="1"/>
</dbReference>
<reference evidence="8 9" key="2">
    <citation type="submission" date="2018-02" db="EMBL/GenBank/DDBJ databases">
        <authorList>
            <person name="Cohen D.B."/>
            <person name="Kent A.D."/>
        </authorList>
    </citation>
    <scope>NUCLEOTIDE SEQUENCE [LARGE SCALE GENOMIC DNA]</scope>
    <source>
        <strain evidence="8 9">CECT 9216</strain>
    </source>
</reference>
<keyword evidence="2 5" id="KW-0285">Flavoprotein</keyword>
<dbReference type="Proteomes" id="UP000239237">
    <property type="component" value="Unassembled WGS sequence"/>
</dbReference>
<evidence type="ECO:0000256" key="3">
    <source>
        <dbReference type="ARBA" id="ARBA00022827"/>
    </source>
</evidence>
<dbReference type="InterPro" id="IPR027477">
    <property type="entry name" value="Succ_DH/fumarate_Rdtase_cat_sf"/>
</dbReference>
<dbReference type="SUPFAM" id="SSF56425">
    <property type="entry name" value="Succinate dehydrogenase/fumarate reductase flavoprotein, catalytic domain"/>
    <property type="match status" value="1"/>
</dbReference>
<dbReference type="Pfam" id="PF00890">
    <property type="entry name" value="FAD_binding_2"/>
    <property type="match status" value="1"/>
</dbReference>
<proteinExistence type="inferred from homology"/>
<protein>
    <submittedName>
        <fullName evidence="8">Fumarate reductase flavoprotein subunit</fullName>
        <ecNumber evidence="8">1.3.5.4</ecNumber>
    </submittedName>
</protein>
<evidence type="ECO:0000256" key="1">
    <source>
        <dbReference type="ARBA" id="ARBA00001974"/>
    </source>
</evidence>
<keyword evidence="3 5" id="KW-0274">FAD</keyword>
<dbReference type="AlphaFoldDB" id="A0A2N9KGI2"/>
<name>A0A2N9KGI2_9LACO</name>
<organism evidence="8 9">
    <name type="scientific">Leuconostoc suionicum</name>
    <dbReference type="NCBI Taxonomy" id="1511761"/>
    <lineage>
        <taxon>Bacteria</taxon>
        <taxon>Bacillati</taxon>
        <taxon>Bacillota</taxon>
        <taxon>Bacilli</taxon>
        <taxon>Lactobacillales</taxon>
        <taxon>Lactobacillaceae</taxon>
        <taxon>Leuconostoc</taxon>
    </lineage>
</organism>
<evidence type="ECO:0000313" key="7">
    <source>
        <dbReference type="EMBL" id="SPD94933.1"/>
    </source>
</evidence>
<evidence type="ECO:0000313" key="8">
    <source>
        <dbReference type="EMBL" id="SPE09795.1"/>
    </source>
</evidence>
<sequence length="465" mass="50107">MVKFNFSCTNIDNLKSAYDFVVIGSGAAGMTAAIQAQELGLDVVIFEKLNNLGGNSMRASTGMNAVETMTQLKYQIIDSQESFYEETLKGGKGSNNKELLSYFVRHTESAIEWLSHHNIELNEIVSTGGMSKKRAHRPTGATAIGSYLVNGLQQQLVEKHIPVFNQTKVLSLVKNDGHISGVEIEHPQAGKKIINAKAVLIASGGFAQNRTLMSVYAPDLLRLGTTNHPGATGDGIKLATTAGGALVDMNKVQVHPTAQQETDHVYLIGEGLRGAGAILINHSGKRFTNEMATRDQVTKAIDDLHQDGAILIFDQGIREVFKAADFYVAMRLAVSGNTICELAEKIGVNPNNLEETVSSWNIYQETVEDIAFGRQTGMDRGIEKSPYYAIHIKPAVHYTMGGIKINSLTEVLNEIGETVPGLFAAGEVTGGLHGDNRIGGNSISETIVFGRQAGKQAAKHVLSLS</sequence>